<dbReference type="GO" id="GO:0035539">
    <property type="term" value="F:8-oxo-7,8-dihydrodeoxyguanosine triphosphate pyrophosphatase activity"/>
    <property type="evidence" value="ECO:0007669"/>
    <property type="project" value="UniProtKB-EC"/>
</dbReference>
<comment type="similarity">
    <text evidence="2 12">Belongs to the Nudix hydrolase family.</text>
</comment>
<name>A0ABW2V209_9BACL</name>
<evidence type="ECO:0000256" key="7">
    <source>
        <dbReference type="ARBA" id="ARBA00022801"/>
    </source>
</evidence>
<evidence type="ECO:0000256" key="5">
    <source>
        <dbReference type="ARBA" id="ARBA00022723"/>
    </source>
</evidence>
<evidence type="ECO:0000256" key="12">
    <source>
        <dbReference type="RuleBase" id="RU003476"/>
    </source>
</evidence>
<evidence type="ECO:0000313" key="15">
    <source>
        <dbReference type="Proteomes" id="UP001596528"/>
    </source>
</evidence>
<dbReference type="InterPro" id="IPR047127">
    <property type="entry name" value="MutT-like"/>
</dbReference>
<dbReference type="InterPro" id="IPR020084">
    <property type="entry name" value="NUDIX_hydrolase_CS"/>
</dbReference>
<keyword evidence="15" id="KW-1185">Reference proteome</keyword>
<keyword evidence="7 12" id="KW-0378">Hydrolase</keyword>
<evidence type="ECO:0000259" key="13">
    <source>
        <dbReference type="PROSITE" id="PS51462"/>
    </source>
</evidence>
<keyword evidence="5" id="KW-0479">Metal-binding</keyword>
<keyword evidence="9" id="KW-0234">DNA repair</keyword>
<dbReference type="InterPro" id="IPR015797">
    <property type="entry name" value="NUDIX_hydrolase-like_dom_sf"/>
</dbReference>
<evidence type="ECO:0000313" key="14">
    <source>
        <dbReference type="EMBL" id="MFC7748806.1"/>
    </source>
</evidence>
<dbReference type="EMBL" id="JBHTGQ010000003">
    <property type="protein sequence ID" value="MFC7748806.1"/>
    <property type="molecule type" value="Genomic_DNA"/>
</dbReference>
<evidence type="ECO:0000256" key="8">
    <source>
        <dbReference type="ARBA" id="ARBA00022842"/>
    </source>
</evidence>
<keyword evidence="3" id="KW-0515">Mutator protein</keyword>
<dbReference type="Proteomes" id="UP001596528">
    <property type="component" value="Unassembled WGS sequence"/>
</dbReference>
<dbReference type="PROSITE" id="PS00893">
    <property type="entry name" value="NUDIX_BOX"/>
    <property type="match status" value="1"/>
</dbReference>
<dbReference type="EC" id="3.6.1.55" evidence="11"/>
<reference evidence="15" key="1">
    <citation type="journal article" date="2019" name="Int. J. Syst. Evol. Microbiol.">
        <title>The Global Catalogue of Microorganisms (GCM) 10K type strain sequencing project: providing services to taxonomists for standard genome sequencing and annotation.</title>
        <authorList>
            <consortium name="The Broad Institute Genomics Platform"/>
            <consortium name="The Broad Institute Genome Sequencing Center for Infectious Disease"/>
            <person name="Wu L."/>
            <person name="Ma J."/>
        </authorList>
    </citation>
    <scope>NUCLEOTIDE SEQUENCE [LARGE SCALE GENOMIC DNA]</scope>
    <source>
        <strain evidence="15">JCM 18657</strain>
    </source>
</reference>
<dbReference type="PRINTS" id="PR00502">
    <property type="entry name" value="NUDIXFAMILY"/>
</dbReference>
<dbReference type="PANTHER" id="PTHR47707">
    <property type="entry name" value="8-OXO-DGTP DIPHOSPHATASE"/>
    <property type="match status" value="1"/>
</dbReference>
<comment type="catalytic activity">
    <reaction evidence="10">
        <text>8-oxo-dGTP + H2O = 8-oxo-dGMP + diphosphate + H(+)</text>
        <dbReference type="Rhea" id="RHEA:31575"/>
        <dbReference type="ChEBI" id="CHEBI:15377"/>
        <dbReference type="ChEBI" id="CHEBI:15378"/>
        <dbReference type="ChEBI" id="CHEBI:33019"/>
        <dbReference type="ChEBI" id="CHEBI:63224"/>
        <dbReference type="ChEBI" id="CHEBI:77896"/>
        <dbReference type="EC" id="3.6.1.55"/>
    </reaction>
</comment>
<comment type="caution">
    <text evidence="14">The sequence shown here is derived from an EMBL/GenBank/DDBJ whole genome shotgun (WGS) entry which is preliminary data.</text>
</comment>
<sequence>MIEVAAAIIENDKGQILIAKRKEGKSLAGLWEFPGGKIEKGETPQACIVRELLEEMNITVTPGELFGVNEFVDKTVQIRLIAHKATYIGGQIRLVDHDEFFWAQRDELGQFVFAPADVKFVEMLRHGA</sequence>
<dbReference type="Gene3D" id="3.90.79.10">
    <property type="entry name" value="Nucleoside Triphosphate Pyrophosphohydrolase"/>
    <property type="match status" value="1"/>
</dbReference>
<proteinExistence type="inferred from homology"/>
<evidence type="ECO:0000256" key="3">
    <source>
        <dbReference type="ARBA" id="ARBA00022457"/>
    </source>
</evidence>
<organism evidence="14 15">
    <name type="scientific">Paenibacillus thermoaerophilus</name>
    <dbReference type="NCBI Taxonomy" id="1215385"/>
    <lineage>
        <taxon>Bacteria</taxon>
        <taxon>Bacillati</taxon>
        <taxon>Bacillota</taxon>
        <taxon>Bacilli</taxon>
        <taxon>Bacillales</taxon>
        <taxon>Paenibacillaceae</taxon>
        <taxon>Paenibacillus</taxon>
    </lineage>
</organism>
<dbReference type="NCBIfam" id="TIGR00586">
    <property type="entry name" value="mutt"/>
    <property type="match status" value="1"/>
</dbReference>
<dbReference type="PROSITE" id="PS51462">
    <property type="entry name" value="NUDIX"/>
    <property type="match status" value="1"/>
</dbReference>
<keyword evidence="4" id="KW-0235">DNA replication</keyword>
<accession>A0ABW2V209</accession>
<feature type="domain" description="Nudix hydrolase" evidence="13">
    <location>
        <begin position="1"/>
        <end position="126"/>
    </location>
</feature>
<protein>
    <recommendedName>
        <fullName evidence="11">8-oxo-dGTP diphosphatase</fullName>
        <ecNumber evidence="11">3.6.1.55</ecNumber>
    </recommendedName>
</protein>
<evidence type="ECO:0000256" key="11">
    <source>
        <dbReference type="ARBA" id="ARBA00038905"/>
    </source>
</evidence>
<keyword evidence="6" id="KW-0227">DNA damage</keyword>
<dbReference type="Pfam" id="PF00293">
    <property type="entry name" value="NUDIX"/>
    <property type="match status" value="1"/>
</dbReference>
<dbReference type="InterPro" id="IPR020476">
    <property type="entry name" value="Nudix_hydrolase"/>
</dbReference>
<dbReference type="InterPro" id="IPR000086">
    <property type="entry name" value="NUDIX_hydrolase_dom"/>
</dbReference>
<dbReference type="CDD" id="cd03425">
    <property type="entry name" value="NUDIX_MutT_NudA_like"/>
    <property type="match status" value="1"/>
</dbReference>
<evidence type="ECO:0000256" key="6">
    <source>
        <dbReference type="ARBA" id="ARBA00022763"/>
    </source>
</evidence>
<evidence type="ECO:0000256" key="1">
    <source>
        <dbReference type="ARBA" id="ARBA00001946"/>
    </source>
</evidence>
<gene>
    <name evidence="14" type="primary">mutT</name>
    <name evidence="14" type="ORF">ACFQWB_02450</name>
</gene>
<dbReference type="PANTHER" id="PTHR47707:SF1">
    <property type="entry name" value="NUDIX HYDROLASE FAMILY PROTEIN"/>
    <property type="match status" value="1"/>
</dbReference>
<dbReference type="RefSeq" id="WP_138790518.1">
    <property type="nucleotide sequence ID" value="NZ_JBHTGQ010000003.1"/>
</dbReference>
<evidence type="ECO:0000256" key="2">
    <source>
        <dbReference type="ARBA" id="ARBA00005582"/>
    </source>
</evidence>
<evidence type="ECO:0000256" key="4">
    <source>
        <dbReference type="ARBA" id="ARBA00022705"/>
    </source>
</evidence>
<dbReference type="InterPro" id="IPR003561">
    <property type="entry name" value="Mutator_MutT"/>
</dbReference>
<keyword evidence="8" id="KW-0460">Magnesium</keyword>
<comment type="cofactor">
    <cofactor evidence="1">
        <name>Mg(2+)</name>
        <dbReference type="ChEBI" id="CHEBI:18420"/>
    </cofactor>
</comment>
<evidence type="ECO:0000256" key="10">
    <source>
        <dbReference type="ARBA" id="ARBA00035861"/>
    </source>
</evidence>
<evidence type="ECO:0000256" key="9">
    <source>
        <dbReference type="ARBA" id="ARBA00023204"/>
    </source>
</evidence>
<dbReference type="SUPFAM" id="SSF55811">
    <property type="entry name" value="Nudix"/>
    <property type="match status" value="1"/>
</dbReference>